<proteinExistence type="predicted"/>
<dbReference type="AlphaFoldDB" id="A0A4C1STB6"/>
<dbReference type="Proteomes" id="UP000299102">
    <property type="component" value="Unassembled WGS sequence"/>
</dbReference>
<name>A0A4C1STB6_EUMVA</name>
<comment type="caution">
    <text evidence="2">The sequence shown here is derived from an EMBL/GenBank/DDBJ whole genome shotgun (WGS) entry which is preliminary data.</text>
</comment>
<dbReference type="EMBL" id="BGZK01003774">
    <property type="protein sequence ID" value="GBP04450.1"/>
    <property type="molecule type" value="Genomic_DNA"/>
</dbReference>
<sequence>MKRLTDIGGARGVCKSLWSLTTPLENCNPARTPLDSPRERGGRGGAGGERGRLNIGNYPNKGRQGANPLMSDICQDIALVNPQPRPAGARRRIFTIIIFRWIVEDRRIGRAPERETAAARRVGRRTDRHSVRVELDASLRGSDRVTHGIKCSVSDVVLTWVATRSTASDQTSGLRSRCGMKDFSGDYASIKGSFIQCPRPTMFKFGGQTKTDESIMIWALAIEDVTLEAPPFHFCPTRKFHRL</sequence>
<protein>
    <submittedName>
        <fullName evidence="2">Uncharacterized protein</fullName>
    </submittedName>
</protein>
<organism evidence="2 3">
    <name type="scientific">Eumeta variegata</name>
    <name type="common">Bagworm moth</name>
    <name type="synonym">Eumeta japonica</name>
    <dbReference type="NCBI Taxonomy" id="151549"/>
    <lineage>
        <taxon>Eukaryota</taxon>
        <taxon>Metazoa</taxon>
        <taxon>Ecdysozoa</taxon>
        <taxon>Arthropoda</taxon>
        <taxon>Hexapoda</taxon>
        <taxon>Insecta</taxon>
        <taxon>Pterygota</taxon>
        <taxon>Neoptera</taxon>
        <taxon>Endopterygota</taxon>
        <taxon>Lepidoptera</taxon>
        <taxon>Glossata</taxon>
        <taxon>Ditrysia</taxon>
        <taxon>Tineoidea</taxon>
        <taxon>Psychidae</taxon>
        <taxon>Oiketicinae</taxon>
        <taxon>Eumeta</taxon>
    </lineage>
</organism>
<reference evidence="2 3" key="1">
    <citation type="journal article" date="2019" name="Commun. Biol.">
        <title>The bagworm genome reveals a unique fibroin gene that provides high tensile strength.</title>
        <authorList>
            <person name="Kono N."/>
            <person name="Nakamura H."/>
            <person name="Ohtoshi R."/>
            <person name="Tomita M."/>
            <person name="Numata K."/>
            <person name="Arakawa K."/>
        </authorList>
    </citation>
    <scope>NUCLEOTIDE SEQUENCE [LARGE SCALE GENOMIC DNA]</scope>
</reference>
<evidence type="ECO:0000313" key="2">
    <source>
        <dbReference type="EMBL" id="GBP04450.1"/>
    </source>
</evidence>
<keyword evidence="3" id="KW-1185">Reference proteome</keyword>
<evidence type="ECO:0000313" key="3">
    <source>
        <dbReference type="Proteomes" id="UP000299102"/>
    </source>
</evidence>
<evidence type="ECO:0000256" key="1">
    <source>
        <dbReference type="SAM" id="MobiDB-lite"/>
    </source>
</evidence>
<accession>A0A4C1STB6</accession>
<gene>
    <name evidence="2" type="ORF">EVAR_71071_1</name>
</gene>
<feature type="region of interest" description="Disordered" evidence="1">
    <location>
        <begin position="25"/>
        <end position="60"/>
    </location>
</feature>